<dbReference type="OMA" id="CADMAND"/>
<dbReference type="Proteomes" id="UP000000314">
    <property type="component" value="Chromosome 1"/>
</dbReference>
<dbReference type="InParanoid" id="C4QW53"/>
<keyword evidence="4" id="KW-0647">Proteasome</keyword>
<gene>
    <name evidence="4" type="ordered locus">PAS_chr1-1_0114</name>
</gene>
<dbReference type="GeneID" id="8197240"/>
<evidence type="ECO:0000313" key="4">
    <source>
        <dbReference type="EMBL" id="CAY67476.1"/>
    </source>
</evidence>
<dbReference type="PROSITE" id="PS50294">
    <property type="entry name" value="WD_REPEATS_REGION"/>
    <property type="match status" value="1"/>
</dbReference>
<dbReference type="InterPro" id="IPR001680">
    <property type="entry name" value="WD40_rpt"/>
</dbReference>
<reference evidence="4 5" key="1">
    <citation type="journal article" date="2009" name="Nat. Biotechnol.">
        <title>Genome sequence of the recombinant protein production host Pichia pastoris.</title>
        <authorList>
            <person name="De Schutter K."/>
            <person name="Lin Y.C."/>
            <person name="Tiels P."/>
            <person name="Van Hecke A."/>
            <person name="Glinka S."/>
            <person name="Weber-Lehmann J."/>
            <person name="Rouze P."/>
            <person name="Van de Peer Y."/>
            <person name="Callewaert N."/>
        </authorList>
    </citation>
    <scope>NUCLEOTIDE SEQUENCE [LARGE SCALE GENOMIC DNA]</scope>
    <source>
        <strain evidence="5">GS115 / ATCC 20864</strain>
    </source>
</reference>
<accession>C4QW53</accession>
<dbReference type="eggNOG" id="KOG0266">
    <property type="taxonomic scope" value="Eukaryota"/>
</dbReference>
<dbReference type="PANTHER" id="PTHR19857">
    <property type="entry name" value="MITOCHONDRIAL DIVISION PROTEIN 1-RELATED"/>
    <property type="match status" value="1"/>
</dbReference>
<sequence>MKLVRIQDSFLDVISDVESGRVNHEDVWAEIIDGKTKPSKFRVYKDKLEPLSPGLTLRKLDHWKYQLSDEESTLKCVFPVEKYDFISHKLTSVNVTAKCNFVVGDRNGRLLYGKLGSKRDELKEVMAHDGGIVKVLYFPSDKVLLSAGLDMMLKIWDCETGDNARTFSGHQASITDFNAQLKLWECSSGMSVASMDCLCGITAVKIHEDRSQANSVVNTRIENLFEVEGKIAICGLENGDVKFWRIADQALIKHLDTSNKTAVTDLAIAGDAAYVGYSNGKLLEIGLTDFKIKELVDVAERIDNVKVIGSYIVISFGFGNLVGYNIKDTESPIYFTGLENDVPVADICIQNKSIYAVGKYGLFQEFLL</sequence>
<dbReference type="RefSeq" id="XP_002489757.1">
    <property type="nucleotide sequence ID" value="XM_002489712.1"/>
</dbReference>
<dbReference type="SMART" id="SM00320">
    <property type="entry name" value="WD40"/>
    <property type="match status" value="1"/>
</dbReference>
<proteinExistence type="predicted"/>
<dbReference type="Gene3D" id="2.130.10.10">
    <property type="entry name" value="YVTN repeat-like/Quinoprotein amine dehydrogenase"/>
    <property type="match status" value="1"/>
</dbReference>
<dbReference type="InterPro" id="IPR015943">
    <property type="entry name" value="WD40/YVTN_repeat-like_dom_sf"/>
</dbReference>
<organism evidence="4 5">
    <name type="scientific">Komagataella phaffii (strain GS115 / ATCC 20864)</name>
    <name type="common">Yeast</name>
    <name type="synonym">Pichia pastoris</name>
    <dbReference type="NCBI Taxonomy" id="644223"/>
    <lineage>
        <taxon>Eukaryota</taxon>
        <taxon>Fungi</taxon>
        <taxon>Dikarya</taxon>
        <taxon>Ascomycota</taxon>
        <taxon>Saccharomycotina</taxon>
        <taxon>Pichiomycetes</taxon>
        <taxon>Pichiales</taxon>
        <taxon>Pichiaceae</taxon>
        <taxon>Komagataella</taxon>
    </lineage>
</organism>
<dbReference type="AlphaFoldDB" id="C4QW53"/>
<dbReference type="SUPFAM" id="SSF50978">
    <property type="entry name" value="WD40 repeat-like"/>
    <property type="match status" value="1"/>
</dbReference>
<evidence type="ECO:0000256" key="3">
    <source>
        <dbReference type="PROSITE-ProRule" id="PRU00221"/>
    </source>
</evidence>
<feature type="repeat" description="WD" evidence="3">
    <location>
        <begin position="125"/>
        <end position="166"/>
    </location>
</feature>
<dbReference type="InterPro" id="IPR036322">
    <property type="entry name" value="WD40_repeat_dom_sf"/>
</dbReference>
<evidence type="ECO:0000256" key="2">
    <source>
        <dbReference type="ARBA" id="ARBA00022737"/>
    </source>
</evidence>
<dbReference type="SMR" id="C4QW53"/>
<evidence type="ECO:0000256" key="1">
    <source>
        <dbReference type="ARBA" id="ARBA00022574"/>
    </source>
</evidence>
<dbReference type="STRING" id="644223.C4QW53"/>
<dbReference type="HOGENOM" id="CLU_037051_3_1_1"/>
<dbReference type="OrthoDB" id="10257301at2759"/>
<keyword evidence="5" id="KW-1185">Reference proteome</keyword>
<dbReference type="FunCoup" id="C4QW53">
    <property type="interactions" value="100"/>
</dbReference>
<dbReference type="InterPro" id="IPR051179">
    <property type="entry name" value="WD_repeat_multifunction"/>
</dbReference>
<name>C4QW53_KOMPG</name>
<dbReference type="GO" id="GO:0000502">
    <property type="term" value="C:proteasome complex"/>
    <property type="evidence" value="ECO:0007669"/>
    <property type="project" value="UniProtKB-KW"/>
</dbReference>
<dbReference type="PROSITE" id="PS50082">
    <property type="entry name" value="WD_REPEATS_2"/>
    <property type="match status" value="1"/>
</dbReference>
<dbReference type="KEGG" id="ppa:PAS_chr1-1_0114"/>
<evidence type="ECO:0000313" key="5">
    <source>
        <dbReference type="Proteomes" id="UP000000314"/>
    </source>
</evidence>
<keyword evidence="1 3" id="KW-0853">WD repeat</keyword>
<keyword evidence="2" id="KW-0677">Repeat</keyword>
<dbReference type="EMBL" id="FN392319">
    <property type="protein sequence ID" value="CAY67476.1"/>
    <property type="molecule type" value="Genomic_DNA"/>
</dbReference>
<protein>
    <submittedName>
        <fullName evidence="4">Non-ATPase subunit of the 19S regulatory particle of the 26S proteasome</fullName>
    </submittedName>
</protein>
<dbReference type="Pfam" id="PF00400">
    <property type="entry name" value="WD40"/>
    <property type="match status" value="1"/>
</dbReference>